<evidence type="ECO:0000313" key="2">
    <source>
        <dbReference type="EMBL" id="MDH6284625.1"/>
    </source>
</evidence>
<keyword evidence="1" id="KW-0812">Transmembrane</keyword>
<evidence type="ECO:0000313" key="3">
    <source>
        <dbReference type="Proteomes" id="UP001160334"/>
    </source>
</evidence>
<keyword evidence="1" id="KW-0472">Membrane</keyword>
<proteinExistence type="predicted"/>
<reference evidence="2 3" key="1">
    <citation type="submission" date="2023-04" db="EMBL/GenBank/DDBJ databases">
        <title>Forest soil microbial communities from Buena Vista Peninsula, Colon Province, Panama.</title>
        <authorList>
            <person name="Bouskill N."/>
        </authorList>
    </citation>
    <scope>NUCLEOTIDE SEQUENCE [LARGE SCALE GENOMIC DNA]</scope>
    <source>
        <strain evidence="2 3">CFH S0262</strain>
    </source>
</reference>
<accession>A0ABT6MK08</accession>
<keyword evidence="1" id="KW-1133">Transmembrane helix</keyword>
<keyword evidence="3" id="KW-1185">Reference proteome</keyword>
<comment type="caution">
    <text evidence="2">The sequence shown here is derived from an EMBL/GenBank/DDBJ whole genome shotgun (WGS) entry which is preliminary data.</text>
</comment>
<dbReference type="RefSeq" id="WP_280763837.1">
    <property type="nucleotide sequence ID" value="NZ_JARXVC010000024.1"/>
</dbReference>
<dbReference type="Proteomes" id="UP001160334">
    <property type="component" value="Unassembled WGS sequence"/>
</dbReference>
<organism evidence="2 3">
    <name type="scientific">Prescottella agglutinans</name>
    <dbReference type="NCBI Taxonomy" id="1644129"/>
    <lineage>
        <taxon>Bacteria</taxon>
        <taxon>Bacillati</taxon>
        <taxon>Actinomycetota</taxon>
        <taxon>Actinomycetes</taxon>
        <taxon>Mycobacteriales</taxon>
        <taxon>Nocardiaceae</taxon>
        <taxon>Prescottella</taxon>
    </lineage>
</organism>
<protein>
    <submittedName>
        <fullName evidence="2">Flp pilus assembly protein TadB</fullName>
    </submittedName>
</protein>
<feature type="transmembrane region" description="Helical" evidence="1">
    <location>
        <begin position="33"/>
        <end position="64"/>
    </location>
</feature>
<dbReference type="EMBL" id="JARXVC010000024">
    <property type="protein sequence ID" value="MDH6284625.1"/>
    <property type="molecule type" value="Genomic_DNA"/>
</dbReference>
<name>A0ABT6MK08_9NOCA</name>
<gene>
    <name evidence="2" type="ORF">M2280_005886</name>
</gene>
<sequence>MVGWAIVVIVACFGIDWFLEQRDHPAIHRRTKIAYIVNWCVWTAVGVIAAAVLVNPAVAAGLLFGSVVMWMKSRHDHIWSYERRFDELY</sequence>
<evidence type="ECO:0000256" key="1">
    <source>
        <dbReference type="SAM" id="Phobius"/>
    </source>
</evidence>